<organism evidence="1 2">
    <name type="scientific">Caballeronia sordidicola</name>
    <name type="common">Burkholderia sordidicola</name>
    <dbReference type="NCBI Taxonomy" id="196367"/>
    <lineage>
        <taxon>Bacteria</taxon>
        <taxon>Pseudomonadati</taxon>
        <taxon>Pseudomonadota</taxon>
        <taxon>Betaproteobacteria</taxon>
        <taxon>Burkholderiales</taxon>
        <taxon>Burkholderiaceae</taxon>
        <taxon>Caballeronia</taxon>
    </lineage>
</organism>
<reference evidence="2" key="1">
    <citation type="submission" date="2017-01" db="EMBL/GenBank/DDBJ databases">
        <title>Genome Analysis of Deinococcus marmoris KOPRI26562.</title>
        <authorList>
            <person name="Kim J.H."/>
            <person name="Oh H.-M."/>
        </authorList>
    </citation>
    <scope>NUCLEOTIDE SEQUENCE [LARGE SCALE GENOMIC DNA]</scope>
    <source>
        <strain evidence="2">PAMC 26633</strain>
    </source>
</reference>
<dbReference type="Proteomes" id="UP000214720">
    <property type="component" value="Unassembled WGS sequence"/>
</dbReference>
<gene>
    <name evidence="1" type="ORF">BSU04_38660</name>
</gene>
<name>A0A226WQ03_CABSO</name>
<evidence type="ECO:0000313" key="2">
    <source>
        <dbReference type="Proteomes" id="UP000214720"/>
    </source>
</evidence>
<sequence length="38" mass="4482">MLCGTTFRFIMEEAGRQKYLFRMYSNNRHLASRDPAGI</sequence>
<dbReference type="AlphaFoldDB" id="A0A226WQ03"/>
<accession>A0A226WQ03</accession>
<dbReference type="EMBL" id="MTHB01000256">
    <property type="protein sequence ID" value="OXC73271.1"/>
    <property type="molecule type" value="Genomic_DNA"/>
</dbReference>
<evidence type="ECO:0000313" key="1">
    <source>
        <dbReference type="EMBL" id="OXC73271.1"/>
    </source>
</evidence>
<protein>
    <submittedName>
        <fullName evidence="1">Uncharacterized protein</fullName>
    </submittedName>
</protein>
<comment type="caution">
    <text evidence="1">The sequence shown here is derived from an EMBL/GenBank/DDBJ whole genome shotgun (WGS) entry which is preliminary data.</text>
</comment>
<proteinExistence type="predicted"/>